<dbReference type="GO" id="GO:0034038">
    <property type="term" value="F:deoxyhypusine synthase activity"/>
    <property type="evidence" value="ECO:0007669"/>
    <property type="project" value="UniProtKB-EC"/>
</dbReference>
<comment type="similarity">
    <text evidence="1">Belongs to the deoxyhypusine synthase family.</text>
</comment>
<evidence type="ECO:0000256" key="1">
    <source>
        <dbReference type="ARBA" id="ARBA00009892"/>
    </source>
</evidence>
<dbReference type="Pfam" id="PF01916">
    <property type="entry name" value="DS"/>
    <property type="match status" value="1"/>
</dbReference>
<feature type="region of interest" description="Disordered" evidence="3">
    <location>
        <begin position="54"/>
        <end position="91"/>
    </location>
</feature>
<reference evidence="4 5" key="1">
    <citation type="journal article" date="2014" name="Int. J. Syst. Evol. Microbiol.">
        <title>Nitrososphaera viennensis gen. nov., sp. nov., an aerobic and mesophilic, ammonia-oxidizing archaeon from soil and a member of the archaeal phylum Thaumarchaeota.</title>
        <authorList>
            <person name="Stieglmeier M."/>
            <person name="Klingl A."/>
            <person name="Alves R.J."/>
            <person name="Rittmann S.K."/>
            <person name="Melcher M."/>
            <person name="Leisch N."/>
            <person name="Schleper C."/>
        </authorList>
    </citation>
    <scope>NUCLEOTIDE SEQUENCE [LARGE SCALE GENOMIC DNA]</scope>
    <source>
        <strain evidence="4">EN76</strain>
    </source>
</reference>
<evidence type="ECO:0000313" key="4">
    <source>
        <dbReference type="EMBL" id="AIC16793.1"/>
    </source>
</evidence>
<dbReference type="Proteomes" id="UP000027093">
    <property type="component" value="Chromosome"/>
</dbReference>
<dbReference type="STRING" id="926571.NVIE_025230"/>
<name>A0A060HMS3_9ARCH</name>
<dbReference type="PANTHER" id="PTHR11703:SF2">
    <property type="entry name" value="DEOXYHYPUSINE SYNTHASE-LIKE PROTEIN"/>
    <property type="match status" value="1"/>
</dbReference>
<dbReference type="EC" id="2.5.1.46" evidence="4"/>
<dbReference type="NCBIfam" id="NF001980">
    <property type="entry name" value="PRK00770.1"/>
    <property type="match status" value="1"/>
</dbReference>
<protein>
    <submittedName>
        <fullName evidence="4">Deoxyhypusine synthase</fullName>
        <ecNumber evidence="4">2.5.1.46</ecNumber>
    </submittedName>
</protein>
<proteinExistence type="inferred from homology"/>
<feature type="compositionally biased region" description="Basic residues" evidence="3">
    <location>
        <begin position="60"/>
        <end position="69"/>
    </location>
</feature>
<organism evidence="4 5">
    <name type="scientific">Nitrososphaera viennensis EN76</name>
    <dbReference type="NCBI Taxonomy" id="926571"/>
    <lineage>
        <taxon>Archaea</taxon>
        <taxon>Nitrososphaerota</taxon>
        <taxon>Nitrososphaeria</taxon>
        <taxon>Nitrososphaerales</taxon>
        <taxon>Nitrososphaeraceae</taxon>
        <taxon>Nitrososphaera</taxon>
    </lineage>
</organism>
<dbReference type="EMBL" id="CP007536">
    <property type="protein sequence ID" value="AIC16793.1"/>
    <property type="molecule type" value="Genomic_DNA"/>
</dbReference>
<dbReference type="SUPFAM" id="SSF52467">
    <property type="entry name" value="DHS-like NAD/FAD-binding domain"/>
    <property type="match status" value="1"/>
</dbReference>
<dbReference type="InterPro" id="IPR002773">
    <property type="entry name" value="Deoxyhypusine_synthase"/>
</dbReference>
<keyword evidence="5" id="KW-1185">Reference proteome</keyword>
<evidence type="ECO:0000256" key="2">
    <source>
        <dbReference type="ARBA" id="ARBA00022679"/>
    </source>
</evidence>
<dbReference type="InterPro" id="IPR036982">
    <property type="entry name" value="Deoxyhypusine_synthase_sf"/>
</dbReference>
<evidence type="ECO:0000256" key="3">
    <source>
        <dbReference type="SAM" id="MobiDB-lite"/>
    </source>
</evidence>
<sequence>MCSRSSSPLFFLPAITAPYRARYNKNVLRIEKCEPHRTEFFKWRCFSNKRVHDHDDSHDHHHNHHHHHGGHDSDPRHTFSGRKIDPPTVSPNMTVPDLIKFYGSTGYNARRLAEAAEILQDMIDTGSTVCLTLAGAMTPIGMGKAISEMIEAGFIDWIVATGANVYHDLHFAYGLPVKQGHFDVDDDVLYARQIVRIYDVYIKEMETLQAQDLLVQKDIAERSEEIPKNASTADIAYALGKAAKENAKHPDKSFLVKAYEHKVPVYMPAIGDSSIGLNMLPLLLEGKGVFPNTILDVAESAAILWKSKKSGGLELGGGVPKNFFQQTGPALYQILKIKEGGQDYLIQITDARPDTGGLSGATLQEGKSWGKIKTSHRGNVIVYGDSSVYFPLLCSYALSVCKPRKQKEIYAKKDKWVQEMKKIYFANNNKRS</sequence>
<dbReference type="Gene3D" id="3.40.910.10">
    <property type="entry name" value="Deoxyhypusine synthase"/>
    <property type="match status" value="1"/>
</dbReference>
<dbReference type="GO" id="GO:0005737">
    <property type="term" value="C:cytoplasm"/>
    <property type="evidence" value="ECO:0007669"/>
    <property type="project" value="TreeGrafter"/>
</dbReference>
<accession>A0A060HMS3</accession>
<evidence type="ECO:0000313" key="5">
    <source>
        <dbReference type="Proteomes" id="UP000027093"/>
    </source>
</evidence>
<dbReference type="AlphaFoldDB" id="A0A060HMS3"/>
<feature type="compositionally biased region" description="Basic and acidic residues" evidence="3">
    <location>
        <begin position="70"/>
        <end position="85"/>
    </location>
</feature>
<gene>
    <name evidence="4" type="primary">dys1</name>
    <name evidence="4" type="ORF">NVIE_025230</name>
</gene>
<dbReference type="HOGENOM" id="CLU_039781_1_0_2"/>
<dbReference type="KEGG" id="nvn:NVIE_025230"/>
<keyword evidence="2 4" id="KW-0808">Transferase</keyword>
<dbReference type="InterPro" id="IPR029035">
    <property type="entry name" value="DHS-like_NAD/FAD-binding_dom"/>
</dbReference>
<dbReference type="PANTHER" id="PTHR11703">
    <property type="entry name" value="DEOXYHYPUSINE SYNTHASE"/>
    <property type="match status" value="1"/>
</dbReference>